<gene>
    <name evidence="8" type="primary">srrA</name>
    <name evidence="8" type="ORF">WGH24286_01092</name>
</gene>
<evidence type="ECO:0000256" key="2">
    <source>
        <dbReference type="ARBA" id="ARBA00023012"/>
    </source>
</evidence>
<dbReference type="InterPro" id="IPR036388">
    <property type="entry name" value="WH-like_DNA-bd_sf"/>
</dbReference>
<dbReference type="InterPro" id="IPR011006">
    <property type="entry name" value="CheY-like_superfamily"/>
</dbReference>
<organism evidence="8 9">
    <name type="scientific">Periweissella ghanensis</name>
    <dbReference type="NCBI Taxonomy" id="467997"/>
    <lineage>
        <taxon>Bacteria</taxon>
        <taxon>Bacillati</taxon>
        <taxon>Bacillota</taxon>
        <taxon>Bacilli</taxon>
        <taxon>Lactobacillales</taxon>
        <taxon>Lactobacillaceae</taxon>
        <taxon>Periweissella</taxon>
    </lineage>
</organism>
<evidence type="ECO:0000256" key="3">
    <source>
        <dbReference type="ARBA" id="ARBA00023015"/>
    </source>
</evidence>
<dbReference type="Gene3D" id="1.10.10.10">
    <property type="entry name" value="Winged helix-like DNA-binding domain superfamily/Winged helix DNA-binding domain"/>
    <property type="match status" value="1"/>
</dbReference>
<dbReference type="Pfam" id="PF00486">
    <property type="entry name" value="Trans_reg_C"/>
    <property type="match status" value="1"/>
</dbReference>
<dbReference type="CDD" id="cd00383">
    <property type="entry name" value="trans_reg_C"/>
    <property type="match status" value="1"/>
</dbReference>
<dbReference type="RefSeq" id="WP_230098743.1">
    <property type="nucleotide sequence ID" value="NZ_CAKKNT010000012.1"/>
</dbReference>
<keyword evidence="5" id="KW-0804">Transcription</keyword>
<evidence type="ECO:0000256" key="5">
    <source>
        <dbReference type="ARBA" id="ARBA00023163"/>
    </source>
</evidence>
<dbReference type="SUPFAM" id="SSF52172">
    <property type="entry name" value="CheY-like"/>
    <property type="match status" value="1"/>
</dbReference>
<keyword evidence="3" id="KW-0805">Transcription regulation</keyword>
<dbReference type="InterPro" id="IPR016032">
    <property type="entry name" value="Sig_transdc_resp-reg_C-effctor"/>
</dbReference>
<evidence type="ECO:0000256" key="1">
    <source>
        <dbReference type="ARBA" id="ARBA00022553"/>
    </source>
</evidence>
<dbReference type="Proteomes" id="UP000789719">
    <property type="component" value="Unassembled WGS sequence"/>
</dbReference>
<keyword evidence="9" id="KW-1185">Reference proteome</keyword>
<keyword evidence="4 6" id="KW-0238">DNA-binding</keyword>
<accession>A0ABM8ZBH9</accession>
<dbReference type="InterPro" id="IPR039420">
    <property type="entry name" value="WalR-like"/>
</dbReference>
<dbReference type="EMBL" id="CAKKNT010000012">
    <property type="protein sequence ID" value="CAH0418661.1"/>
    <property type="molecule type" value="Genomic_DNA"/>
</dbReference>
<dbReference type="PROSITE" id="PS51755">
    <property type="entry name" value="OMPR_PHOB"/>
    <property type="match status" value="1"/>
</dbReference>
<reference evidence="8 9" key="1">
    <citation type="submission" date="2021-11" db="EMBL/GenBank/DDBJ databases">
        <authorList>
            <person name="Depoorter E."/>
        </authorList>
    </citation>
    <scope>NUCLEOTIDE SEQUENCE [LARGE SCALE GENOMIC DNA]</scope>
    <source>
        <strain evidence="8 9">LMG 24286</strain>
    </source>
</reference>
<protein>
    <submittedName>
        <fullName evidence="8">Transcriptional regulatory protein SrrA</fullName>
    </submittedName>
</protein>
<keyword evidence="1" id="KW-0597">Phosphoprotein</keyword>
<proteinExistence type="predicted"/>
<evidence type="ECO:0000313" key="9">
    <source>
        <dbReference type="Proteomes" id="UP000789719"/>
    </source>
</evidence>
<keyword evidence="2" id="KW-0902">Two-component regulatory system</keyword>
<comment type="caution">
    <text evidence="8">The sequence shown here is derived from an EMBL/GenBank/DDBJ whole genome shotgun (WGS) entry which is preliminary data.</text>
</comment>
<evidence type="ECO:0000256" key="6">
    <source>
        <dbReference type="PROSITE-ProRule" id="PRU01091"/>
    </source>
</evidence>
<evidence type="ECO:0000313" key="8">
    <source>
        <dbReference type="EMBL" id="CAH0418661.1"/>
    </source>
</evidence>
<dbReference type="InterPro" id="IPR001867">
    <property type="entry name" value="OmpR/PhoB-type_DNA-bd"/>
</dbReference>
<dbReference type="Gene3D" id="3.40.50.2300">
    <property type="match status" value="1"/>
</dbReference>
<sequence>MRILMFEEKQIIRELIEPVMHKQDWQIDFVTETSLFNNEIKNNLSWYDFIIIDINYHNDLTLLNDVEIMQQQTVIYLTVNVSEIIKQNNVHIITKPFSPRTLVGKIKQIIFSDLVPEYGDEYPVLVEDIQVFKTYDIETSHFKLNFATREVLVDDHVLEHLTLKEYELLKTLIQKPRQVFSREHLLNLIWDLDFAGDERTIDVHIKTLRKKIPVYGAQVIQTVWGVGYKFDEGLK</sequence>
<dbReference type="SUPFAM" id="SSF46894">
    <property type="entry name" value="C-terminal effector domain of the bipartite response regulators"/>
    <property type="match status" value="1"/>
</dbReference>
<dbReference type="PANTHER" id="PTHR48111">
    <property type="entry name" value="REGULATOR OF RPOS"/>
    <property type="match status" value="1"/>
</dbReference>
<name>A0ABM8ZBH9_9LACO</name>
<evidence type="ECO:0000259" key="7">
    <source>
        <dbReference type="PROSITE" id="PS51755"/>
    </source>
</evidence>
<feature type="DNA-binding region" description="OmpR/PhoB-type" evidence="6">
    <location>
        <begin position="134"/>
        <end position="232"/>
    </location>
</feature>
<evidence type="ECO:0000256" key="4">
    <source>
        <dbReference type="ARBA" id="ARBA00023125"/>
    </source>
</evidence>
<dbReference type="PANTHER" id="PTHR48111:SF21">
    <property type="entry name" value="DNA-BINDING DUAL MASTER TRANSCRIPTIONAL REGULATOR RPAA"/>
    <property type="match status" value="1"/>
</dbReference>
<feature type="domain" description="OmpR/PhoB-type" evidence="7">
    <location>
        <begin position="134"/>
        <end position="232"/>
    </location>
</feature>
<dbReference type="SMART" id="SM00862">
    <property type="entry name" value="Trans_reg_C"/>
    <property type="match status" value="1"/>
</dbReference>